<dbReference type="EMBL" id="JH711576">
    <property type="protein sequence ID" value="EIW83230.1"/>
    <property type="molecule type" value="Genomic_DNA"/>
</dbReference>
<keyword evidence="1" id="KW-1133">Transmembrane helix</keyword>
<dbReference type="AlphaFoldDB" id="A0A5M3MVZ8"/>
<proteinExistence type="predicted"/>
<dbReference type="GeneID" id="19210210"/>
<gene>
    <name evidence="2" type="ORF">CONPUDRAFT_81253</name>
</gene>
<keyword evidence="1" id="KW-0812">Transmembrane</keyword>
<name>A0A5M3MVZ8_CONPW</name>
<organism evidence="2 3">
    <name type="scientific">Coniophora puteana (strain RWD-64-598)</name>
    <name type="common">Brown rot fungus</name>
    <dbReference type="NCBI Taxonomy" id="741705"/>
    <lineage>
        <taxon>Eukaryota</taxon>
        <taxon>Fungi</taxon>
        <taxon>Dikarya</taxon>
        <taxon>Basidiomycota</taxon>
        <taxon>Agaricomycotina</taxon>
        <taxon>Agaricomycetes</taxon>
        <taxon>Agaricomycetidae</taxon>
        <taxon>Boletales</taxon>
        <taxon>Coniophorineae</taxon>
        <taxon>Coniophoraceae</taxon>
        <taxon>Coniophora</taxon>
    </lineage>
</organism>
<evidence type="ECO:0000256" key="1">
    <source>
        <dbReference type="SAM" id="Phobius"/>
    </source>
</evidence>
<dbReference type="KEGG" id="cput:CONPUDRAFT_81253"/>
<evidence type="ECO:0000313" key="2">
    <source>
        <dbReference type="EMBL" id="EIW83230.1"/>
    </source>
</evidence>
<evidence type="ECO:0000313" key="3">
    <source>
        <dbReference type="Proteomes" id="UP000053558"/>
    </source>
</evidence>
<sequence>MLRSQNLIYVVSAGVAVYLSRGLGWLLSRDASGRTYLNIQTGTEQTWRVNVAGYGARDP</sequence>
<accession>A0A5M3MVZ8</accession>
<reference evidence="3" key="1">
    <citation type="journal article" date="2012" name="Science">
        <title>The Paleozoic origin of enzymatic lignin decomposition reconstructed from 31 fungal genomes.</title>
        <authorList>
            <person name="Floudas D."/>
            <person name="Binder M."/>
            <person name="Riley R."/>
            <person name="Barry K."/>
            <person name="Blanchette R.A."/>
            <person name="Henrissat B."/>
            <person name="Martinez A.T."/>
            <person name="Otillar R."/>
            <person name="Spatafora J.W."/>
            <person name="Yadav J.S."/>
            <person name="Aerts A."/>
            <person name="Benoit I."/>
            <person name="Boyd A."/>
            <person name="Carlson A."/>
            <person name="Copeland A."/>
            <person name="Coutinho P.M."/>
            <person name="de Vries R.P."/>
            <person name="Ferreira P."/>
            <person name="Findley K."/>
            <person name="Foster B."/>
            <person name="Gaskell J."/>
            <person name="Glotzer D."/>
            <person name="Gorecki P."/>
            <person name="Heitman J."/>
            <person name="Hesse C."/>
            <person name="Hori C."/>
            <person name="Igarashi K."/>
            <person name="Jurgens J.A."/>
            <person name="Kallen N."/>
            <person name="Kersten P."/>
            <person name="Kohler A."/>
            <person name="Kuees U."/>
            <person name="Kumar T.K.A."/>
            <person name="Kuo A."/>
            <person name="LaButti K."/>
            <person name="Larrondo L.F."/>
            <person name="Lindquist E."/>
            <person name="Ling A."/>
            <person name="Lombard V."/>
            <person name="Lucas S."/>
            <person name="Lundell T."/>
            <person name="Martin R."/>
            <person name="McLaughlin D.J."/>
            <person name="Morgenstern I."/>
            <person name="Morin E."/>
            <person name="Murat C."/>
            <person name="Nagy L.G."/>
            <person name="Nolan M."/>
            <person name="Ohm R.A."/>
            <person name="Patyshakuliyeva A."/>
            <person name="Rokas A."/>
            <person name="Ruiz-Duenas F.J."/>
            <person name="Sabat G."/>
            <person name="Salamov A."/>
            <person name="Samejima M."/>
            <person name="Schmutz J."/>
            <person name="Slot J.C."/>
            <person name="St John F."/>
            <person name="Stenlid J."/>
            <person name="Sun H."/>
            <person name="Sun S."/>
            <person name="Syed K."/>
            <person name="Tsang A."/>
            <person name="Wiebenga A."/>
            <person name="Young D."/>
            <person name="Pisabarro A."/>
            <person name="Eastwood D.C."/>
            <person name="Martin F."/>
            <person name="Cullen D."/>
            <person name="Grigoriev I.V."/>
            <person name="Hibbett D.S."/>
        </authorList>
    </citation>
    <scope>NUCLEOTIDE SEQUENCE [LARGE SCALE GENOMIC DNA]</scope>
    <source>
        <strain evidence="3">RWD-64-598 SS2</strain>
    </source>
</reference>
<protein>
    <submittedName>
        <fullName evidence="2">Uncharacterized protein</fullName>
    </submittedName>
</protein>
<comment type="caution">
    <text evidence="2">The sequence shown here is derived from an EMBL/GenBank/DDBJ whole genome shotgun (WGS) entry which is preliminary data.</text>
</comment>
<dbReference type="Proteomes" id="UP000053558">
    <property type="component" value="Unassembled WGS sequence"/>
</dbReference>
<keyword evidence="3" id="KW-1185">Reference proteome</keyword>
<keyword evidence="1" id="KW-0472">Membrane</keyword>
<dbReference type="RefSeq" id="XP_007766552.1">
    <property type="nucleotide sequence ID" value="XM_007768362.1"/>
</dbReference>
<feature type="transmembrane region" description="Helical" evidence="1">
    <location>
        <begin position="6"/>
        <end position="27"/>
    </location>
</feature>